<evidence type="ECO:0000256" key="8">
    <source>
        <dbReference type="ARBA" id="ARBA00023053"/>
    </source>
</evidence>
<evidence type="ECO:0000256" key="10">
    <source>
        <dbReference type="ARBA" id="ARBA00023136"/>
    </source>
</evidence>
<evidence type="ECO:0000256" key="1">
    <source>
        <dbReference type="ARBA" id="ARBA00004651"/>
    </source>
</evidence>
<gene>
    <name evidence="15" type="ORF">ACFQGD_19755</name>
</gene>
<dbReference type="InterPro" id="IPR050277">
    <property type="entry name" value="Sodium:Solute_Symporter"/>
</dbReference>
<organism evidence="15 16">
    <name type="scientific">Haloechinothrix salitolerans</name>
    <dbReference type="NCBI Taxonomy" id="926830"/>
    <lineage>
        <taxon>Bacteria</taxon>
        <taxon>Bacillati</taxon>
        <taxon>Actinomycetota</taxon>
        <taxon>Actinomycetes</taxon>
        <taxon>Pseudonocardiales</taxon>
        <taxon>Pseudonocardiaceae</taxon>
        <taxon>Haloechinothrix</taxon>
    </lineage>
</organism>
<evidence type="ECO:0000256" key="11">
    <source>
        <dbReference type="ARBA" id="ARBA00023201"/>
    </source>
</evidence>
<dbReference type="PROSITE" id="PS50283">
    <property type="entry name" value="NA_SOLUT_SYMP_3"/>
    <property type="match status" value="1"/>
</dbReference>
<dbReference type="EMBL" id="JBHSXX010000001">
    <property type="protein sequence ID" value="MFC6869384.1"/>
    <property type="molecule type" value="Genomic_DNA"/>
</dbReference>
<keyword evidence="7 14" id="KW-1133">Transmembrane helix</keyword>
<dbReference type="Gene3D" id="1.20.1730.10">
    <property type="entry name" value="Sodium/glucose cotransporter"/>
    <property type="match status" value="1"/>
</dbReference>
<evidence type="ECO:0000256" key="9">
    <source>
        <dbReference type="ARBA" id="ARBA00023065"/>
    </source>
</evidence>
<feature type="transmembrane region" description="Helical" evidence="14">
    <location>
        <begin position="74"/>
        <end position="96"/>
    </location>
</feature>
<keyword evidence="5 14" id="KW-0812">Transmembrane</keyword>
<dbReference type="Pfam" id="PF00474">
    <property type="entry name" value="SSF"/>
    <property type="match status" value="1"/>
</dbReference>
<keyword evidence="11" id="KW-0739">Sodium transport</keyword>
<evidence type="ECO:0000256" key="5">
    <source>
        <dbReference type="ARBA" id="ARBA00022692"/>
    </source>
</evidence>
<keyword evidence="9" id="KW-0406">Ion transport</keyword>
<feature type="transmembrane region" description="Helical" evidence="14">
    <location>
        <begin position="370"/>
        <end position="390"/>
    </location>
</feature>
<dbReference type="PANTHER" id="PTHR48086">
    <property type="entry name" value="SODIUM/PROLINE SYMPORTER-RELATED"/>
    <property type="match status" value="1"/>
</dbReference>
<keyword evidence="6" id="KW-0769">Symport</keyword>
<comment type="similarity">
    <text evidence="2 13">Belongs to the sodium:solute symporter (SSF) (TC 2.A.21) family.</text>
</comment>
<feature type="transmembrane region" description="Helical" evidence="14">
    <location>
        <begin position="429"/>
        <end position="447"/>
    </location>
</feature>
<feature type="transmembrane region" description="Helical" evidence="14">
    <location>
        <begin position="279"/>
        <end position="303"/>
    </location>
</feature>
<comment type="caution">
    <text evidence="15">The sequence shown here is derived from an EMBL/GenBank/DDBJ whole genome shotgun (WGS) entry which is preliminary data.</text>
</comment>
<evidence type="ECO:0000256" key="13">
    <source>
        <dbReference type="RuleBase" id="RU362091"/>
    </source>
</evidence>
<evidence type="ECO:0000256" key="14">
    <source>
        <dbReference type="SAM" id="Phobius"/>
    </source>
</evidence>
<proteinExistence type="inferred from homology"/>
<keyword evidence="3" id="KW-0813">Transport</keyword>
<keyword evidence="4" id="KW-1003">Cell membrane</keyword>
<feature type="transmembrane region" description="Helical" evidence="14">
    <location>
        <begin position="191"/>
        <end position="216"/>
    </location>
</feature>
<accession>A0ABW2C5P2</accession>
<sequence>MSQTALVLVGATAFVGLMVLLGRAAASKTSADAESYFLANRGLRRFVLFAAIFGTNMTAFVMLGLPGVAYHGGISIWLMLAGPLLFVMPLSFYFGYRCWLVARKYGYVTPVEFYRERFQSDGLAVLMFLGFVGWTIPYILTGVIGGGRALENFTGGSIPYWAGGLAVTIVVAYYTWAGGMKGTAWTNTAQTLLFMAFLLLAVVLIPTASGGTGRIIETLQREQPQLLTRSWDGPFSLGATISQLILFSFIIFAFPFVWIRMISARSSKDLRASGIAYPVALVVTWVPAILLGLWGASLVPGLIGAEADSVIFLLTAQLLPDWVAAFGLVALLAIVMSSMDAQVLTLSNMLSRDIVGRYQRGSTPGSQVRWARVFVVVLLALTYAVSLLDMPGIFDVAQFAFTGFAVFYPLLIAGIFWRRATKWGAMASLVVGQTIAITGYLGWYPVIAGLQPVFWGVTIGTATLIVVSLLTPRQDTAAERFHAVWDEARGRRSPAVSRAPATAR</sequence>
<dbReference type="RefSeq" id="WP_345389736.1">
    <property type="nucleotide sequence ID" value="NZ_BAABLA010000003.1"/>
</dbReference>
<evidence type="ECO:0000256" key="2">
    <source>
        <dbReference type="ARBA" id="ARBA00006434"/>
    </source>
</evidence>
<evidence type="ECO:0000256" key="3">
    <source>
        <dbReference type="ARBA" id="ARBA00022448"/>
    </source>
</evidence>
<feature type="transmembrane region" description="Helical" evidence="14">
    <location>
        <begin position="123"/>
        <end position="146"/>
    </location>
</feature>
<evidence type="ECO:0000256" key="4">
    <source>
        <dbReference type="ARBA" id="ARBA00022475"/>
    </source>
</evidence>
<feature type="transmembrane region" description="Helical" evidence="14">
    <location>
        <begin position="46"/>
        <end position="68"/>
    </location>
</feature>
<dbReference type="Proteomes" id="UP001596337">
    <property type="component" value="Unassembled WGS sequence"/>
</dbReference>
<dbReference type="CDD" id="cd10322">
    <property type="entry name" value="SLC5sbd"/>
    <property type="match status" value="1"/>
</dbReference>
<feature type="transmembrane region" description="Helical" evidence="14">
    <location>
        <begin position="158"/>
        <end position="179"/>
    </location>
</feature>
<keyword evidence="16" id="KW-1185">Reference proteome</keyword>
<protein>
    <submittedName>
        <fullName evidence="15">Sodium:solute symporter family protein</fullName>
    </submittedName>
</protein>
<dbReference type="InterPro" id="IPR038377">
    <property type="entry name" value="Na/Glc_symporter_sf"/>
</dbReference>
<keyword evidence="10 14" id="KW-0472">Membrane</keyword>
<reference evidence="16" key="1">
    <citation type="journal article" date="2019" name="Int. J. Syst. Evol. Microbiol.">
        <title>The Global Catalogue of Microorganisms (GCM) 10K type strain sequencing project: providing services to taxonomists for standard genome sequencing and annotation.</title>
        <authorList>
            <consortium name="The Broad Institute Genomics Platform"/>
            <consortium name="The Broad Institute Genome Sequencing Center for Infectious Disease"/>
            <person name="Wu L."/>
            <person name="Ma J."/>
        </authorList>
    </citation>
    <scope>NUCLEOTIDE SEQUENCE [LARGE SCALE GENOMIC DNA]</scope>
    <source>
        <strain evidence="16">KCTC 32255</strain>
    </source>
</reference>
<evidence type="ECO:0000256" key="6">
    <source>
        <dbReference type="ARBA" id="ARBA00022847"/>
    </source>
</evidence>
<comment type="catalytic activity">
    <reaction evidence="12">
        <text>L-proline(in) + Na(+)(in) = L-proline(out) + Na(+)(out)</text>
        <dbReference type="Rhea" id="RHEA:28967"/>
        <dbReference type="ChEBI" id="CHEBI:29101"/>
        <dbReference type="ChEBI" id="CHEBI:60039"/>
    </reaction>
</comment>
<dbReference type="PANTHER" id="PTHR48086:SF3">
    <property type="entry name" value="SODIUM_PROLINE SYMPORTER"/>
    <property type="match status" value="1"/>
</dbReference>
<evidence type="ECO:0000313" key="16">
    <source>
        <dbReference type="Proteomes" id="UP001596337"/>
    </source>
</evidence>
<feature type="transmembrane region" description="Helical" evidence="14">
    <location>
        <begin position="6"/>
        <end position="26"/>
    </location>
</feature>
<evidence type="ECO:0000256" key="7">
    <source>
        <dbReference type="ARBA" id="ARBA00022989"/>
    </source>
</evidence>
<name>A0ABW2C5P2_9PSEU</name>
<comment type="subcellular location">
    <subcellularLocation>
        <location evidence="1">Cell membrane</location>
        <topology evidence="1">Multi-pass membrane protein</topology>
    </subcellularLocation>
</comment>
<feature type="transmembrane region" description="Helical" evidence="14">
    <location>
        <begin position="396"/>
        <end position="417"/>
    </location>
</feature>
<dbReference type="InterPro" id="IPR001734">
    <property type="entry name" value="Na/solute_symporter"/>
</dbReference>
<keyword evidence="8" id="KW-0915">Sodium</keyword>
<evidence type="ECO:0000313" key="15">
    <source>
        <dbReference type="EMBL" id="MFC6869384.1"/>
    </source>
</evidence>
<feature type="transmembrane region" description="Helical" evidence="14">
    <location>
        <begin position="236"/>
        <end position="258"/>
    </location>
</feature>
<feature type="transmembrane region" description="Helical" evidence="14">
    <location>
        <begin position="453"/>
        <end position="471"/>
    </location>
</feature>
<evidence type="ECO:0000256" key="12">
    <source>
        <dbReference type="ARBA" id="ARBA00033708"/>
    </source>
</evidence>